<protein>
    <submittedName>
        <fullName evidence="3">DUF5329 domain-containing protein</fullName>
    </submittedName>
</protein>
<proteinExistence type="predicted"/>
<keyword evidence="2" id="KW-1185">Reference proteome</keyword>
<reference evidence="3" key="1">
    <citation type="submission" date="2020-12" db="UniProtKB">
        <authorList>
            <consortium name="WormBaseParasite"/>
        </authorList>
    </citation>
    <scope>IDENTIFICATION</scope>
    <source>
        <strain evidence="3">MHco3</strain>
    </source>
</reference>
<dbReference type="WBParaSite" id="HCON_00054130-00001">
    <property type="protein sequence ID" value="HCON_00054130-00001"/>
    <property type="gene ID" value="HCON_00054130"/>
</dbReference>
<sequence>MHRLRMFVLLTVLAFLVPFSSAEDLETLLNDKEAFETLNSMYTNNLVSFFNGSTHTQKQCVSLIADVNDKPTWQKILDVLEIQFDEAEAELENLPAGTVYGCHGFTSTRMTKDDYVSAVCLYKKQ</sequence>
<organism evidence="2 3">
    <name type="scientific">Haemonchus contortus</name>
    <name type="common">Barber pole worm</name>
    <dbReference type="NCBI Taxonomy" id="6289"/>
    <lineage>
        <taxon>Eukaryota</taxon>
        <taxon>Metazoa</taxon>
        <taxon>Ecdysozoa</taxon>
        <taxon>Nematoda</taxon>
        <taxon>Chromadorea</taxon>
        <taxon>Rhabditida</taxon>
        <taxon>Rhabditina</taxon>
        <taxon>Rhabditomorpha</taxon>
        <taxon>Strongyloidea</taxon>
        <taxon>Trichostrongylidae</taxon>
        <taxon>Haemonchus</taxon>
    </lineage>
</organism>
<evidence type="ECO:0000313" key="2">
    <source>
        <dbReference type="Proteomes" id="UP000025227"/>
    </source>
</evidence>
<evidence type="ECO:0000313" key="3">
    <source>
        <dbReference type="WBParaSite" id="HCON_00054130-00001"/>
    </source>
</evidence>
<accession>A0A7I4Y4D3</accession>
<keyword evidence="1" id="KW-0732">Signal</keyword>
<dbReference type="Proteomes" id="UP000025227">
    <property type="component" value="Unplaced"/>
</dbReference>
<feature type="signal peptide" evidence="1">
    <location>
        <begin position="1"/>
        <end position="22"/>
    </location>
</feature>
<feature type="chain" id="PRO_5029636391" evidence="1">
    <location>
        <begin position="23"/>
        <end position="125"/>
    </location>
</feature>
<name>A0A7I4Y4D3_HAECO</name>
<evidence type="ECO:0000256" key="1">
    <source>
        <dbReference type="SAM" id="SignalP"/>
    </source>
</evidence>
<dbReference type="AlphaFoldDB" id="A0A7I4Y4D3"/>